<proteinExistence type="predicted"/>
<evidence type="ECO:0000313" key="4">
    <source>
        <dbReference type="Proteomes" id="UP000253606"/>
    </source>
</evidence>
<keyword evidence="2 3" id="KW-0808">Transferase</keyword>
<keyword evidence="1" id="KW-0328">Glycosyltransferase</keyword>
<dbReference type="NCBIfam" id="TIGR00696">
    <property type="entry name" value="wecG_tagA_cpsF"/>
    <property type="match status" value="1"/>
</dbReference>
<evidence type="ECO:0000313" key="3">
    <source>
        <dbReference type="EMBL" id="AXC11848.1"/>
    </source>
</evidence>
<dbReference type="GO" id="GO:0016758">
    <property type="term" value="F:hexosyltransferase activity"/>
    <property type="evidence" value="ECO:0007669"/>
    <property type="project" value="TreeGrafter"/>
</dbReference>
<name>A0A2Z5FYB5_9BACT</name>
<sequence>MAKQVPPKAQNTRLKPWPADRAADRAWPAGERVIIGAVALDAIDFEGAVTWALDSMKTRAEHPPRRIVSPNAWLVALADADPGFASLLRSFNLVVADGLPLVWAASLLGTPLRGQIRGVDLMENICEAAAAHRMSFYVLGGLSGAAEIAARRLTLSYPGLRLAGIDSPPLGFEADDLLKQQVRDKIAAAAPDFLIVALGSPKQEWWIHENCRDLPVGVIQGVGAAIDTYAGLRKRPPRWMRVIGLEWFGRLLAEPKRLWRRYLLGNPRFLWIIFRQWFRARR</sequence>
<dbReference type="InterPro" id="IPR004629">
    <property type="entry name" value="WecG_TagA_CpsF"/>
</dbReference>
<protein>
    <submittedName>
        <fullName evidence="3">N-acetylmannosaminyltransferase</fullName>
    </submittedName>
</protein>
<evidence type="ECO:0000256" key="1">
    <source>
        <dbReference type="ARBA" id="ARBA00022676"/>
    </source>
</evidence>
<dbReference type="EMBL" id="CP030840">
    <property type="protein sequence ID" value="AXC11848.1"/>
    <property type="molecule type" value="Genomic_DNA"/>
</dbReference>
<gene>
    <name evidence="3" type="ORF">ACPOL_2528</name>
</gene>
<reference evidence="3 4" key="1">
    <citation type="journal article" date="2018" name="Front. Microbiol.">
        <title>Hydrolytic Capabilities as a Key to Environmental Success: Chitinolytic and Cellulolytic Acidobacteria From Acidic Sub-arctic Soils and Boreal Peatlands.</title>
        <authorList>
            <person name="Belova S.E."/>
            <person name="Ravin N.V."/>
            <person name="Pankratov T.A."/>
            <person name="Rakitin A.L."/>
            <person name="Ivanova A.A."/>
            <person name="Beletsky A.V."/>
            <person name="Mardanov A.V."/>
            <person name="Sinninghe Damste J.S."/>
            <person name="Dedysh S.N."/>
        </authorList>
    </citation>
    <scope>NUCLEOTIDE SEQUENCE [LARGE SCALE GENOMIC DNA]</scope>
    <source>
        <strain evidence="3 4">SBC82</strain>
    </source>
</reference>
<evidence type="ECO:0000256" key="2">
    <source>
        <dbReference type="ARBA" id="ARBA00022679"/>
    </source>
</evidence>
<dbReference type="PANTHER" id="PTHR34136:SF1">
    <property type="entry name" value="UDP-N-ACETYL-D-MANNOSAMINURONIC ACID TRANSFERASE"/>
    <property type="match status" value="1"/>
</dbReference>
<dbReference type="OrthoDB" id="9771846at2"/>
<keyword evidence="4" id="KW-1185">Reference proteome</keyword>
<dbReference type="AlphaFoldDB" id="A0A2Z5FYB5"/>
<accession>A0A2Z5FYB5</accession>
<dbReference type="Pfam" id="PF03808">
    <property type="entry name" value="Glyco_tran_WecG"/>
    <property type="match status" value="1"/>
</dbReference>
<dbReference type="KEGG" id="abas:ACPOL_2528"/>
<dbReference type="Proteomes" id="UP000253606">
    <property type="component" value="Chromosome"/>
</dbReference>
<dbReference type="PANTHER" id="PTHR34136">
    <property type="match status" value="1"/>
</dbReference>
<organism evidence="3 4">
    <name type="scientific">Acidisarcina polymorpha</name>
    <dbReference type="NCBI Taxonomy" id="2211140"/>
    <lineage>
        <taxon>Bacteria</taxon>
        <taxon>Pseudomonadati</taxon>
        <taxon>Acidobacteriota</taxon>
        <taxon>Terriglobia</taxon>
        <taxon>Terriglobales</taxon>
        <taxon>Acidobacteriaceae</taxon>
        <taxon>Acidisarcina</taxon>
    </lineage>
</organism>
<dbReference type="RefSeq" id="WP_114207216.1">
    <property type="nucleotide sequence ID" value="NZ_CP030840.1"/>
</dbReference>
<dbReference type="CDD" id="cd06533">
    <property type="entry name" value="Glyco_transf_WecG_TagA"/>
    <property type="match status" value="1"/>
</dbReference>